<dbReference type="InterPro" id="IPR005000">
    <property type="entry name" value="Aldolase/citrate-lyase_domain"/>
</dbReference>
<keyword evidence="2" id="KW-0479">Metal-binding</keyword>
<organism evidence="5 6">
    <name type="scientific">Segatella copri</name>
    <dbReference type="NCBI Taxonomy" id="165179"/>
    <lineage>
        <taxon>Bacteria</taxon>
        <taxon>Pseudomonadati</taxon>
        <taxon>Bacteroidota</taxon>
        <taxon>Bacteroidia</taxon>
        <taxon>Bacteroidales</taxon>
        <taxon>Prevotellaceae</taxon>
        <taxon>Segatella</taxon>
    </lineage>
</organism>
<evidence type="ECO:0000313" key="6">
    <source>
        <dbReference type="Proteomes" id="UP000421408"/>
    </source>
</evidence>
<dbReference type="InterPro" id="IPR050251">
    <property type="entry name" value="HpcH-HpaI_aldolase"/>
</dbReference>
<evidence type="ECO:0000313" key="5">
    <source>
        <dbReference type="EMBL" id="MQN83185.1"/>
    </source>
</evidence>
<dbReference type="Pfam" id="PF03328">
    <property type="entry name" value="HpcH_HpaI"/>
    <property type="match status" value="1"/>
</dbReference>
<dbReference type="GO" id="GO:0005737">
    <property type="term" value="C:cytoplasm"/>
    <property type="evidence" value="ECO:0007669"/>
    <property type="project" value="TreeGrafter"/>
</dbReference>
<reference evidence="6" key="1">
    <citation type="submission" date="2019-09" db="EMBL/GenBank/DDBJ databases">
        <title>Distinct polysaccharide growth profiles of human intestinal Prevotella copri isolates.</title>
        <authorList>
            <person name="Fehlner-Peach H."/>
            <person name="Magnabosco C."/>
            <person name="Raghavan V."/>
            <person name="Scher J.U."/>
            <person name="Tett A."/>
            <person name="Cox L.M."/>
            <person name="Gottsegen C."/>
            <person name="Watters A."/>
            <person name="Wiltshire- Gordon J.D."/>
            <person name="Segata N."/>
            <person name="Bonneau R."/>
            <person name="Littman D.R."/>
        </authorList>
    </citation>
    <scope>NUCLEOTIDE SEQUENCE [LARGE SCALE GENOMIC DNA]</scope>
    <source>
        <strain evidence="6">iAA108</strain>
    </source>
</reference>
<proteinExistence type="inferred from homology"/>
<dbReference type="SUPFAM" id="SSF51621">
    <property type="entry name" value="Phosphoenolpyruvate/pyruvate domain"/>
    <property type="match status" value="1"/>
</dbReference>
<dbReference type="Proteomes" id="UP000421408">
    <property type="component" value="Unassembled WGS sequence"/>
</dbReference>
<evidence type="ECO:0000256" key="2">
    <source>
        <dbReference type="ARBA" id="ARBA00022723"/>
    </source>
</evidence>
<feature type="domain" description="HpcH/HpaI aldolase/citrate lyase" evidence="4">
    <location>
        <begin position="8"/>
        <end position="159"/>
    </location>
</feature>
<dbReference type="PANTHER" id="PTHR30502:SF0">
    <property type="entry name" value="PHOSPHOENOLPYRUVATE CARBOXYLASE FAMILY PROTEIN"/>
    <property type="match status" value="1"/>
</dbReference>
<protein>
    <submittedName>
        <fullName evidence="5">Aldolase</fullName>
    </submittedName>
</protein>
<dbReference type="EMBL" id="VZCC01000020">
    <property type="protein sequence ID" value="MQN83185.1"/>
    <property type="molecule type" value="Genomic_DNA"/>
</dbReference>
<dbReference type="InterPro" id="IPR015813">
    <property type="entry name" value="Pyrv/PenolPyrv_kinase-like_dom"/>
</dbReference>
<name>A0AA90UXV6_9BACT</name>
<comment type="caution">
    <text evidence="5">The sequence shown here is derived from an EMBL/GenBank/DDBJ whole genome shotgun (WGS) entry which is preliminary data.</text>
</comment>
<keyword evidence="3" id="KW-0456">Lyase</keyword>
<dbReference type="Gene3D" id="3.20.20.60">
    <property type="entry name" value="Phosphoenolpyruvate-binding domains"/>
    <property type="match status" value="2"/>
</dbReference>
<dbReference type="GO" id="GO:0016832">
    <property type="term" value="F:aldehyde-lyase activity"/>
    <property type="evidence" value="ECO:0007669"/>
    <property type="project" value="TreeGrafter"/>
</dbReference>
<dbReference type="AlphaFoldDB" id="A0AA90UXV6"/>
<sequence>MLNLMYITNQPAVARIAEDAGVDWIFVDMEFIGKDKRQGGLDTVQNHHTIEDVSNIKKSLKRAQVIVRVNPIHDALDNYPSSKNEIDGAILAGADIVMLPYFHTVQEVEDFINYVGGRAKTCLLLETPEAAILLDEILQVPGIDMVHIGLNDLHLAMGMSFMFQLLSDGVVEQLAKKITAKGIPFGFGGIARMNSGLLPGSAVLKEHYRLGSSMVIVSRSFCNTDKIKDLDEVRNIFMVGINEIRTLEYEALAARDYFSNNQQEVNKSVEKIVEIIKAKNS</sequence>
<dbReference type="InterPro" id="IPR040442">
    <property type="entry name" value="Pyrv_kinase-like_dom_sf"/>
</dbReference>
<accession>A0AA90UXV6</accession>
<dbReference type="GO" id="GO:0046872">
    <property type="term" value="F:metal ion binding"/>
    <property type="evidence" value="ECO:0007669"/>
    <property type="project" value="UniProtKB-KW"/>
</dbReference>
<comment type="similarity">
    <text evidence="1">Belongs to the HpcH/HpaI aldolase family.</text>
</comment>
<evidence type="ECO:0000256" key="1">
    <source>
        <dbReference type="ARBA" id="ARBA00005568"/>
    </source>
</evidence>
<gene>
    <name evidence="5" type="ORF">F7D74_04075</name>
</gene>
<dbReference type="PANTHER" id="PTHR30502">
    <property type="entry name" value="2-KETO-3-DEOXY-L-RHAMNONATE ALDOLASE"/>
    <property type="match status" value="1"/>
</dbReference>
<evidence type="ECO:0000259" key="4">
    <source>
        <dbReference type="Pfam" id="PF03328"/>
    </source>
</evidence>
<evidence type="ECO:0000256" key="3">
    <source>
        <dbReference type="ARBA" id="ARBA00023239"/>
    </source>
</evidence>
<dbReference type="RefSeq" id="WP_153118451.1">
    <property type="nucleotide sequence ID" value="NZ_VZCC01000020.1"/>
</dbReference>